<evidence type="ECO:0000259" key="2">
    <source>
        <dbReference type="Pfam" id="PF06048"/>
    </source>
</evidence>
<dbReference type="Proteomes" id="UP000864586">
    <property type="component" value="Unassembled WGS sequence"/>
</dbReference>
<proteinExistence type="predicted"/>
<organism evidence="3">
    <name type="scientific">Shigella boydii</name>
    <dbReference type="NCBI Taxonomy" id="621"/>
    <lineage>
        <taxon>Bacteria</taxon>
        <taxon>Pseudomonadati</taxon>
        <taxon>Pseudomonadota</taxon>
        <taxon>Gammaproteobacteria</taxon>
        <taxon>Enterobacterales</taxon>
        <taxon>Enterobacteriaceae</taxon>
        <taxon>Shigella</taxon>
    </lineage>
</organism>
<reference evidence="3" key="1">
    <citation type="submission" date="2018-05" db="EMBL/GenBank/DDBJ databases">
        <authorList>
            <person name="Ashton P.M."/>
            <person name="Dallman T."/>
            <person name="Nair S."/>
            <person name="De Pinna E."/>
            <person name="Peters T."/>
            <person name="Grant K."/>
        </authorList>
    </citation>
    <scope>NUCLEOTIDE SEQUENCE</scope>
    <source>
        <strain evidence="3">287711</strain>
    </source>
</reference>
<feature type="domain" description="DUF927" evidence="2">
    <location>
        <begin position="387"/>
        <end position="648"/>
    </location>
</feature>
<feature type="compositionally biased region" description="Polar residues" evidence="1">
    <location>
        <begin position="236"/>
        <end position="246"/>
    </location>
</feature>
<evidence type="ECO:0000313" key="3">
    <source>
        <dbReference type="EMBL" id="EGE3747433.1"/>
    </source>
</evidence>
<evidence type="ECO:0000256" key="1">
    <source>
        <dbReference type="SAM" id="MobiDB-lite"/>
    </source>
</evidence>
<comment type="caution">
    <text evidence="3">The sequence shown here is derived from an EMBL/GenBank/DDBJ whole genome shotgun (WGS) entry which is preliminary data.</text>
</comment>
<sequence>MALIHYSRGSKRAAKTVEQRSATSEDDFIDKILADVASAKYQQFFCAPVRKGSHPKGAKEPDYQGEKYWRLSAHVEPWRVARFDCDGFDSPKTFEALKTYLVKFKGFLYTTTNYTPTAPRCRFVILLDKEVNRDEGKRVCKGIATEIDSYLQNSADLVGDWQPVISWDESVYLAEQQCYMPVADPTGNLKTKSGEKVTDAITLCFEGELANVAHYLAMAPEEPKRQRRKMAAPADQTETPEADPTTSEYWARWEGIDQHTMDDLRSALFSPGMIKISEGPRKPWQAVIASLCYLKDTPFEDDAYQLALEWSEAGGATFDMEVFAETWETSRADLTSYKAIFADAQRKGWENPQTLRPYLEKEKTGFYMTGDGLMENIEVGSRNAKEIVARKVSAAFAVRGRTRDSYGDNWGRLVEFRDFDGETKHYVVPDEHLHKQGSDVPQRLAAMGLWINSGMAKSLLTYLNITSAPKRITCTAITGWHESKVFVLPDRTIGKDADSVMYQHRGRDKCQLAQAGTLDEWQQHIAAKCAGNSRLVFSVCVALAAPLMDVTGMDGGVFSLLGASTKGKSTAQHVAASVWGKGTTSGGYVRTWNTSLVGLEVMATTHNDLPLILDELKAVSAKIVGSTAYMLAMGRGKERGTKDITLRKVLQWRTLVLASSERPFDSYLKAAGETVEAGQQARFVDVPAIVSETTGLFDTLHGLELTEEYSKQFADGLNRSAATYYGTAGIAWLEYITRSVRSKLIACVDKLREDFRQQYRPQNTGAQLDRVMERFTLCAVAGEVATAAGITGWQEGEAFKSVGSCFLAYVAERGTLRDMEGVNGVDHLRQYLSDNGHANFMRTAMDNVRVHDGFISSMDGGCSGTDFDNLDVNAPEQESEGVAECYWILPDAMQRILANHNRKATLDALVAMGALLSEKGKTGEIDYNPRKNDPVLGWRRRYYRVEANVLFS</sequence>
<accession>A0A8H9AGG6</accession>
<feature type="region of interest" description="Disordered" evidence="1">
    <location>
        <begin position="223"/>
        <end position="246"/>
    </location>
</feature>
<dbReference type="InterPro" id="IPR009270">
    <property type="entry name" value="DUF927"/>
</dbReference>
<dbReference type="EMBL" id="AAVUMO010000105">
    <property type="protein sequence ID" value="EGE3747433.1"/>
    <property type="molecule type" value="Genomic_DNA"/>
</dbReference>
<name>A0A8H9AGG6_SHIBO</name>
<dbReference type="Pfam" id="PF06048">
    <property type="entry name" value="DUF927"/>
    <property type="match status" value="1"/>
</dbReference>
<protein>
    <recommendedName>
        <fullName evidence="2">DUF927 domain-containing protein</fullName>
    </recommendedName>
</protein>
<dbReference type="AlphaFoldDB" id="A0A8H9AGG6"/>
<gene>
    <name evidence="3" type="ORF">DLV22_22770</name>
</gene>